<keyword evidence="5" id="KW-1185">Reference proteome</keyword>
<name>A0A8B6C7N9_MYTGA</name>
<dbReference type="PANTHER" id="PTHR14187">
    <property type="entry name" value="ALPHA KINASE/ELONGATION FACTOR 2 KINASE"/>
    <property type="match status" value="1"/>
</dbReference>
<evidence type="ECO:0000256" key="1">
    <source>
        <dbReference type="ARBA" id="ARBA00007381"/>
    </source>
</evidence>
<comment type="similarity">
    <text evidence="1">Belongs to the heat shock protein 70 family.</text>
</comment>
<dbReference type="Gene3D" id="3.30.420.40">
    <property type="match status" value="2"/>
</dbReference>
<proteinExistence type="inferred from homology"/>
<dbReference type="PANTHER" id="PTHR14187:SF5">
    <property type="entry name" value="HEAT SHOCK 70 KDA PROTEIN 12A"/>
    <property type="match status" value="1"/>
</dbReference>
<dbReference type="CDD" id="cd10229">
    <property type="entry name" value="ASKHA_NBD_HSP70_HSPA12"/>
    <property type="match status" value="1"/>
</dbReference>
<reference evidence="4" key="1">
    <citation type="submission" date="2018-11" db="EMBL/GenBank/DDBJ databases">
        <authorList>
            <person name="Alioto T."/>
            <person name="Alioto T."/>
        </authorList>
    </citation>
    <scope>NUCLEOTIDE SEQUENCE</scope>
</reference>
<protein>
    <submittedName>
        <fullName evidence="4">Uncharacterized protein</fullName>
    </submittedName>
</protein>
<evidence type="ECO:0000256" key="3">
    <source>
        <dbReference type="ARBA" id="ARBA00022840"/>
    </source>
</evidence>
<keyword evidence="2" id="KW-0547">Nucleotide-binding</keyword>
<evidence type="ECO:0000256" key="2">
    <source>
        <dbReference type="ARBA" id="ARBA00022741"/>
    </source>
</evidence>
<dbReference type="AlphaFoldDB" id="A0A8B6C7N9"/>
<evidence type="ECO:0000313" key="4">
    <source>
        <dbReference type="EMBL" id="VDI00261.1"/>
    </source>
</evidence>
<dbReference type="GO" id="GO:0140662">
    <property type="term" value="F:ATP-dependent protein folding chaperone"/>
    <property type="evidence" value="ECO:0007669"/>
    <property type="project" value="InterPro"/>
</dbReference>
<keyword evidence="3" id="KW-0067">ATP-binding</keyword>
<dbReference type="Pfam" id="PF00012">
    <property type="entry name" value="HSP70"/>
    <property type="match status" value="1"/>
</dbReference>
<dbReference type="InterPro" id="IPR013126">
    <property type="entry name" value="Hsp_70_fam"/>
</dbReference>
<gene>
    <name evidence="4" type="ORF">MGAL_10B017598</name>
</gene>
<sequence>MANSSSSKENALIVVALDFGTTYSGWAYSVRHDFKENRSSIKTKGGWKSGDGQATDKTPTVVLFTPENEFHSFGYDAESKYAELVDDDEATGWKYFKRFKMALFSDETNQTARKLSRRQMMKDVNGHKLESLMVVSECLKFLKDDFLKTLLENVNFVEMKDIHWVLTVPAIWSDQAKQFMRQAANQAGIEDGLLSLAYEPEAAAIYCKDITLQKKVDGAVGSLETFDSGHQFLVLDCGGGTVDITAYEVETKDKLIELCPPSGGPWGGTEVDKLFLNLVKEVFGKAVWCNFAKSNMRDCLDLLRTFEGRKRVIGANNEEKVRLLFPRELFDEYEAHTGSGFKSVLGVTKARDKLIFPIDVLKNLFSQPLNAITAHVRELLRKPELQEVRTILMVGGFSDSELLYQHIKSEFTGINVLRPHDAVSSVMKGAVIFGHSPEVIPERICARTYGIACNIPFDSELHPPELRQVCDGIEMCTDSFQPIVRKGEQILLGKSCFDRQFLPTCSNDKSATIDIFVSPDDNPKYTYGGRGDNVKRLGSLHLSIPDTSKGKNRPITVRISFQSTEIVVTAVEEGTNNLVSKQFDSLV</sequence>
<dbReference type="InterPro" id="IPR043129">
    <property type="entry name" value="ATPase_NBD"/>
</dbReference>
<accession>A0A8B6C7N9</accession>
<dbReference type="SUPFAM" id="SSF53067">
    <property type="entry name" value="Actin-like ATPase domain"/>
    <property type="match status" value="2"/>
</dbReference>
<organism evidence="4 5">
    <name type="scientific">Mytilus galloprovincialis</name>
    <name type="common">Mediterranean mussel</name>
    <dbReference type="NCBI Taxonomy" id="29158"/>
    <lineage>
        <taxon>Eukaryota</taxon>
        <taxon>Metazoa</taxon>
        <taxon>Spiralia</taxon>
        <taxon>Lophotrochozoa</taxon>
        <taxon>Mollusca</taxon>
        <taxon>Bivalvia</taxon>
        <taxon>Autobranchia</taxon>
        <taxon>Pteriomorphia</taxon>
        <taxon>Mytilida</taxon>
        <taxon>Mytiloidea</taxon>
        <taxon>Mytilidae</taxon>
        <taxon>Mytilinae</taxon>
        <taxon>Mytilus</taxon>
    </lineage>
</organism>
<dbReference type="Gene3D" id="3.90.640.10">
    <property type="entry name" value="Actin, Chain A, domain 4"/>
    <property type="match status" value="1"/>
</dbReference>
<dbReference type="OrthoDB" id="6127299at2759"/>
<dbReference type="GO" id="GO:0005524">
    <property type="term" value="F:ATP binding"/>
    <property type="evidence" value="ECO:0007669"/>
    <property type="project" value="UniProtKB-KW"/>
</dbReference>
<evidence type="ECO:0000313" key="5">
    <source>
        <dbReference type="Proteomes" id="UP000596742"/>
    </source>
</evidence>
<dbReference type="EMBL" id="UYJE01001224">
    <property type="protein sequence ID" value="VDI00261.1"/>
    <property type="molecule type" value="Genomic_DNA"/>
</dbReference>
<comment type="caution">
    <text evidence="4">The sequence shown here is derived from an EMBL/GenBank/DDBJ whole genome shotgun (WGS) entry which is preliminary data.</text>
</comment>
<dbReference type="Proteomes" id="UP000596742">
    <property type="component" value="Unassembled WGS sequence"/>
</dbReference>